<sequence>MVSSGVGEETYCPRNVIEGREESASLMDALLDMDDAIFDTLDELLAKTGVSPSEIDIIVASVSLFSPAPSLTARVINRYKMRKDIKAFNLSRMECSASVVVAVDLVKQLFKTYRNSSAIVVSTESIGPNWYSGKESPPKVALSLPECLRAQKGIAPRDLWCVAKNNAADQALQESIDWACGPGGANCGPIQQGGPCYDSSDIQRTASWAFNDYYLKNGLTDDACYFSNTAALTSLNPSFDKCKFPSSLSVNNGSVSSSTGTIQMRPDSADLSSSNRVVGTWFLPLVTSYLLVAFTWLVQ</sequence>
<dbReference type="InterPro" id="IPR012392">
    <property type="entry name" value="3-ktacl-CoA_syn"/>
</dbReference>
<comment type="subcellular location">
    <subcellularLocation>
        <location evidence="1">Cell membrane</location>
        <topology evidence="1">Lipid-anchor</topology>
        <topology evidence="1">GPI-anchor</topology>
    </subcellularLocation>
</comment>
<gene>
    <name evidence="12" type="ORF">D5086_0000117810</name>
</gene>
<evidence type="ECO:0000256" key="5">
    <source>
        <dbReference type="ARBA" id="ARBA00023136"/>
    </source>
</evidence>
<proteinExistence type="predicted"/>
<evidence type="ECO:0000256" key="2">
    <source>
        <dbReference type="ARBA" id="ARBA00022475"/>
    </source>
</evidence>
<dbReference type="FunFam" id="1.20.58.1040:FF:000001">
    <property type="entry name" value="Glucan endo-1,3-beta-glucosidase 4"/>
    <property type="match status" value="1"/>
</dbReference>
<accession>A0A4U5QAM7</accession>
<keyword evidence="7" id="KW-0325">Glycoprotein</keyword>
<evidence type="ECO:0000256" key="7">
    <source>
        <dbReference type="ARBA" id="ARBA00023180"/>
    </source>
</evidence>
<evidence type="ECO:0000259" key="11">
    <source>
        <dbReference type="SMART" id="SM00768"/>
    </source>
</evidence>
<organism evidence="12">
    <name type="scientific">Populus alba</name>
    <name type="common">White poplar</name>
    <dbReference type="NCBI Taxonomy" id="43335"/>
    <lineage>
        <taxon>Eukaryota</taxon>
        <taxon>Viridiplantae</taxon>
        <taxon>Streptophyta</taxon>
        <taxon>Embryophyta</taxon>
        <taxon>Tracheophyta</taxon>
        <taxon>Spermatophyta</taxon>
        <taxon>Magnoliopsida</taxon>
        <taxon>eudicotyledons</taxon>
        <taxon>Gunneridae</taxon>
        <taxon>Pentapetalae</taxon>
        <taxon>rosids</taxon>
        <taxon>fabids</taxon>
        <taxon>Malpighiales</taxon>
        <taxon>Salicaceae</taxon>
        <taxon>Saliceae</taxon>
        <taxon>Populus</taxon>
    </lineage>
</organism>
<dbReference type="InterPro" id="IPR013601">
    <property type="entry name" value="FAE1_typ3_polyketide_synth"/>
</dbReference>
<dbReference type="Pfam" id="PF07983">
    <property type="entry name" value="X8"/>
    <property type="match status" value="1"/>
</dbReference>
<feature type="domain" description="X8" evidence="11">
    <location>
        <begin position="159"/>
        <end position="244"/>
    </location>
</feature>
<keyword evidence="6" id="KW-1015">Disulfide bond</keyword>
<dbReference type="InterPro" id="IPR016039">
    <property type="entry name" value="Thiolase-like"/>
</dbReference>
<keyword evidence="3" id="KW-0336">GPI-anchor</keyword>
<keyword evidence="2" id="KW-1003">Cell membrane</keyword>
<comment type="catalytic activity">
    <reaction evidence="10">
        <text>a very-long-chain acyl-CoA + malonyl-CoA + H(+) = a very-long-chain 3-oxoacyl-CoA + CO2 + CoA</text>
        <dbReference type="Rhea" id="RHEA:32727"/>
        <dbReference type="ChEBI" id="CHEBI:15378"/>
        <dbReference type="ChEBI" id="CHEBI:16526"/>
        <dbReference type="ChEBI" id="CHEBI:57287"/>
        <dbReference type="ChEBI" id="CHEBI:57384"/>
        <dbReference type="ChEBI" id="CHEBI:90725"/>
        <dbReference type="ChEBI" id="CHEBI:90736"/>
        <dbReference type="EC" id="2.3.1.199"/>
    </reaction>
</comment>
<dbReference type="AlphaFoldDB" id="A0A4U5QAM7"/>
<keyword evidence="9" id="KW-0808">Transferase</keyword>
<dbReference type="Gene3D" id="3.40.47.10">
    <property type="match status" value="1"/>
</dbReference>
<dbReference type="Gene3D" id="1.20.58.1040">
    <property type="match status" value="1"/>
</dbReference>
<evidence type="ECO:0000256" key="8">
    <source>
        <dbReference type="ARBA" id="ARBA00023288"/>
    </source>
</evidence>
<comment type="caution">
    <text evidence="12">The sequence shown here is derived from an EMBL/GenBank/DDBJ whole genome shotgun (WGS) entry which is preliminary data.</text>
</comment>
<keyword evidence="9" id="KW-0012">Acyltransferase</keyword>
<reference evidence="12" key="1">
    <citation type="submission" date="2018-10" db="EMBL/GenBank/DDBJ databases">
        <title>Population genomic analysis revealed the cold adaptation of white poplar.</title>
        <authorList>
            <person name="Liu Y.-J."/>
        </authorList>
    </citation>
    <scope>NUCLEOTIDE SEQUENCE [LARGE SCALE GENOMIC DNA]</scope>
    <source>
        <strain evidence="12">PAL-ZL1</strain>
    </source>
</reference>
<dbReference type="GO" id="GO:0098552">
    <property type="term" value="C:side of membrane"/>
    <property type="evidence" value="ECO:0007669"/>
    <property type="project" value="UniProtKB-KW"/>
</dbReference>
<keyword evidence="5" id="KW-0472">Membrane</keyword>
<keyword evidence="8" id="KW-0449">Lipoprotein</keyword>
<evidence type="ECO:0000256" key="9">
    <source>
        <dbReference type="ARBA" id="ARBA00023315"/>
    </source>
</evidence>
<dbReference type="GO" id="GO:0009922">
    <property type="term" value="F:fatty acid elongase activity"/>
    <property type="evidence" value="ECO:0007669"/>
    <property type="project" value="UniProtKB-EC"/>
</dbReference>
<dbReference type="Pfam" id="PF08392">
    <property type="entry name" value="FAE1_CUT1_RppA"/>
    <property type="match status" value="1"/>
</dbReference>
<protein>
    <submittedName>
        <fullName evidence="12">PLASMODESMATA CALLOSE-BINDING PROTEIN 5-like</fullName>
    </submittedName>
</protein>
<dbReference type="PANTHER" id="PTHR31561">
    <property type="entry name" value="3-KETOACYL-COA SYNTHASE"/>
    <property type="match status" value="1"/>
</dbReference>
<evidence type="ECO:0000256" key="3">
    <source>
        <dbReference type="ARBA" id="ARBA00022622"/>
    </source>
</evidence>
<evidence type="ECO:0000256" key="1">
    <source>
        <dbReference type="ARBA" id="ARBA00004609"/>
    </source>
</evidence>
<dbReference type="GO" id="GO:0006633">
    <property type="term" value="P:fatty acid biosynthetic process"/>
    <property type="evidence" value="ECO:0007669"/>
    <property type="project" value="InterPro"/>
</dbReference>
<dbReference type="EMBL" id="RCHU01000333">
    <property type="protein sequence ID" value="TKS07072.1"/>
    <property type="molecule type" value="Genomic_DNA"/>
</dbReference>
<name>A0A4U5QAM7_POPAL</name>
<dbReference type="InterPro" id="IPR012946">
    <property type="entry name" value="X8"/>
</dbReference>
<dbReference type="SUPFAM" id="SSF53901">
    <property type="entry name" value="Thiolase-like"/>
    <property type="match status" value="1"/>
</dbReference>
<evidence type="ECO:0000256" key="10">
    <source>
        <dbReference type="ARBA" id="ARBA00047375"/>
    </source>
</evidence>
<dbReference type="SMART" id="SM00768">
    <property type="entry name" value="X8"/>
    <property type="match status" value="1"/>
</dbReference>
<dbReference type="GO" id="GO:0005886">
    <property type="term" value="C:plasma membrane"/>
    <property type="evidence" value="ECO:0007669"/>
    <property type="project" value="UniProtKB-SubCell"/>
</dbReference>
<evidence type="ECO:0000256" key="6">
    <source>
        <dbReference type="ARBA" id="ARBA00023157"/>
    </source>
</evidence>
<dbReference type="GO" id="GO:0009506">
    <property type="term" value="C:plasmodesma"/>
    <property type="evidence" value="ECO:0007669"/>
    <property type="project" value="UniProtKB-ARBA"/>
</dbReference>
<evidence type="ECO:0000313" key="12">
    <source>
        <dbReference type="EMBL" id="TKS07072.1"/>
    </source>
</evidence>
<evidence type="ECO:0000256" key="4">
    <source>
        <dbReference type="ARBA" id="ARBA00022729"/>
    </source>
</evidence>
<keyword evidence="4" id="KW-0732">Signal</keyword>